<evidence type="ECO:0000256" key="4">
    <source>
        <dbReference type="ARBA" id="ARBA00022927"/>
    </source>
</evidence>
<dbReference type="Gene3D" id="1.20.5.110">
    <property type="match status" value="1"/>
</dbReference>
<keyword evidence="13" id="KW-1185">Reference proteome</keyword>
<evidence type="ECO:0000313" key="12">
    <source>
        <dbReference type="EMBL" id="KIY63553.1"/>
    </source>
</evidence>
<feature type="region of interest" description="Disordered" evidence="9">
    <location>
        <begin position="159"/>
        <end position="201"/>
    </location>
</feature>
<dbReference type="CDD" id="cd21442">
    <property type="entry name" value="SNARE_NTD_STX6-like"/>
    <property type="match status" value="1"/>
</dbReference>
<sequence length="315" mass="34594">MMSEEDPYNAVRAEIDSALASAGQLRASFVRIRAMQSVDGEELGWARNELKAALTALDADVDELDLSVRAVEESPSAYGVTRDEVWERRRYVERVRREIQTIRADMGGPLTSRSGSEAYDGSAYSPSPFSPASPFAQNVGLERDPLTSSAYSPRFRDDTMLQDDGLRSPFTPHSTGLAGKGEREYANPFASPRRGHEPYGMDSGFPAEDSNADEAAWARDEEALLMQEQDRTMDTIAGTLRGLARQAGLMGEEIAVHNELLTDLEQDVDSTSGRLESSLRRLRKFARDTEASGSGWCVMGLILILVILLVVAIVI</sequence>
<dbReference type="GO" id="GO:0015031">
    <property type="term" value="P:protein transport"/>
    <property type="evidence" value="ECO:0007669"/>
    <property type="project" value="UniProtKB-KW"/>
</dbReference>
<dbReference type="CDD" id="cd15851">
    <property type="entry name" value="SNARE_Syntaxin6"/>
    <property type="match status" value="1"/>
</dbReference>
<evidence type="ECO:0000256" key="8">
    <source>
        <dbReference type="ARBA" id="ARBA00037801"/>
    </source>
</evidence>
<dbReference type="Pfam" id="PF05739">
    <property type="entry name" value="SNARE"/>
    <property type="match status" value="1"/>
</dbReference>
<dbReference type="GO" id="GO:0048193">
    <property type="term" value="P:Golgi vesicle transport"/>
    <property type="evidence" value="ECO:0007669"/>
    <property type="project" value="InterPro"/>
</dbReference>
<evidence type="ECO:0000256" key="2">
    <source>
        <dbReference type="ARBA" id="ARBA00022448"/>
    </source>
</evidence>
<comment type="subcellular location">
    <subcellularLocation>
        <location evidence="8">Golgi apparatus</location>
        <location evidence="8">trans-Golgi network membrane</location>
        <topology evidence="8">Single-pass type IV membrane protein</topology>
    </subcellularLocation>
</comment>
<evidence type="ECO:0000256" key="6">
    <source>
        <dbReference type="ARBA" id="ARBA00023034"/>
    </source>
</evidence>
<dbReference type="Gene3D" id="1.20.58.90">
    <property type="match status" value="1"/>
</dbReference>
<dbReference type="SUPFAM" id="SSF58038">
    <property type="entry name" value="SNARE fusion complex"/>
    <property type="match status" value="1"/>
</dbReference>
<feature type="transmembrane region" description="Helical" evidence="10">
    <location>
        <begin position="293"/>
        <end position="314"/>
    </location>
</feature>
<protein>
    <recommendedName>
        <fullName evidence="11">t-SNARE coiled-coil homology domain-containing protein</fullName>
    </recommendedName>
</protein>
<dbReference type="PROSITE" id="PS50192">
    <property type="entry name" value="T_SNARE"/>
    <property type="match status" value="1"/>
</dbReference>
<evidence type="ECO:0000256" key="10">
    <source>
        <dbReference type="SAM" id="Phobius"/>
    </source>
</evidence>
<gene>
    <name evidence="12" type="ORF">CYLTODRAFT_426011</name>
</gene>
<comment type="similarity">
    <text evidence="1">Belongs to the syntaxin family.</text>
</comment>
<dbReference type="SMART" id="SM00397">
    <property type="entry name" value="t_SNARE"/>
    <property type="match status" value="1"/>
</dbReference>
<evidence type="ECO:0000256" key="7">
    <source>
        <dbReference type="ARBA" id="ARBA00023136"/>
    </source>
</evidence>
<keyword evidence="4" id="KW-0653">Protein transport</keyword>
<feature type="domain" description="T-SNARE coiled-coil homology" evidence="11">
    <location>
        <begin position="223"/>
        <end position="285"/>
    </location>
</feature>
<organism evidence="12 13">
    <name type="scientific">Cylindrobasidium torrendii FP15055 ss-10</name>
    <dbReference type="NCBI Taxonomy" id="1314674"/>
    <lineage>
        <taxon>Eukaryota</taxon>
        <taxon>Fungi</taxon>
        <taxon>Dikarya</taxon>
        <taxon>Basidiomycota</taxon>
        <taxon>Agaricomycotina</taxon>
        <taxon>Agaricomycetes</taxon>
        <taxon>Agaricomycetidae</taxon>
        <taxon>Agaricales</taxon>
        <taxon>Marasmiineae</taxon>
        <taxon>Physalacriaceae</taxon>
        <taxon>Cylindrobasidium</taxon>
    </lineage>
</organism>
<dbReference type="SUPFAM" id="SSF47661">
    <property type="entry name" value="t-snare proteins"/>
    <property type="match status" value="1"/>
</dbReference>
<evidence type="ECO:0000259" key="11">
    <source>
        <dbReference type="PROSITE" id="PS50192"/>
    </source>
</evidence>
<dbReference type="Pfam" id="PF09177">
    <property type="entry name" value="STX6_10_61_N"/>
    <property type="match status" value="1"/>
</dbReference>
<dbReference type="AlphaFoldDB" id="A0A0D7AYW5"/>
<dbReference type="OrthoDB" id="546861at2759"/>
<dbReference type="STRING" id="1314674.A0A0D7AYW5"/>
<proteinExistence type="inferred from homology"/>
<dbReference type="InterPro" id="IPR010989">
    <property type="entry name" value="SNARE"/>
</dbReference>
<keyword evidence="3 10" id="KW-0812">Transmembrane</keyword>
<evidence type="ECO:0000256" key="3">
    <source>
        <dbReference type="ARBA" id="ARBA00022692"/>
    </source>
</evidence>
<evidence type="ECO:0000313" key="13">
    <source>
        <dbReference type="Proteomes" id="UP000054007"/>
    </source>
</evidence>
<dbReference type="InterPro" id="IPR000727">
    <property type="entry name" value="T_SNARE_dom"/>
</dbReference>
<evidence type="ECO:0000256" key="5">
    <source>
        <dbReference type="ARBA" id="ARBA00022989"/>
    </source>
</evidence>
<evidence type="ECO:0000256" key="1">
    <source>
        <dbReference type="ARBA" id="ARBA00009063"/>
    </source>
</evidence>
<dbReference type="InterPro" id="IPR015260">
    <property type="entry name" value="Syntaxin-6/10/61_N"/>
</dbReference>
<reference evidence="12 13" key="1">
    <citation type="journal article" date="2015" name="Fungal Genet. Biol.">
        <title>Evolution of novel wood decay mechanisms in Agaricales revealed by the genome sequences of Fistulina hepatica and Cylindrobasidium torrendii.</title>
        <authorList>
            <person name="Floudas D."/>
            <person name="Held B.W."/>
            <person name="Riley R."/>
            <person name="Nagy L.G."/>
            <person name="Koehler G."/>
            <person name="Ransdell A.S."/>
            <person name="Younus H."/>
            <person name="Chow J."/>
            <person name="Chiniquy J."/>
            <person name="Lipzen A."/>
            <person name="Tritt A."/>
            <person name="Sun H."/>
            <person name="Haridas S."/>
            <person name="LaButti K."/>
            <person name="Ohm R.A."/>
            <person name="Kues U."/>
            <person name="Blanchette R.A."/>
            <person name="Grigoriev I.V."/>
            <person name="Minto R.E."/>
            <person name="Hibbett D.S."/>
        </authorList>
    </citation>
    <scope>NUCLEOTIDE SEQUENCE [LARGE SCALE GENOMIC DNA]</scope>
    <source>
        <strain evidence="12 13">FP15055 ss-10</strain>
    </source>
</reference>
<evidence type="ECO:0000256" key="9">
    <source>
        <dbReference type="SAM" id="MobiDB-lite"/>
    </source>
</evidence>
<keyword evidence="7 10" id="KW-0472">Membrane</keyword>
<dbReference type="Proteomes" id="UP000054007">
    <property type="component" value="Unassembled WGS sequence"/>
</dbReference>
<accession>A0A0D7AYW5</accession>
<name>A0A0D7AYW5_9AGAR</name>
<dbReference type="GO" id="GO:0005794">
    <property type="term" value="C:Golgi apparatus"/>
    <property type="evidence" value="ECO:0007669"/>
    <property type="project" value="UniProtKB-SubCell"/>
</dbReference>
<dbReference type="GO" id="GO:0016020">
    <property type="term" value="C:membrane"/>
    <property type="evidence" value="ECO:0007669"/>
    <property type="project" value="InterPro"/>
</dbReference>
<feature type="region of interest" description="Disordered" evidence="9">
    <location>
        <begin position="106"/>
        <end position="125"/>
    </location>
</feature>
<dbReference type="PANTHER" id="PTHR12791">
    <property type="entry name" value="GOLGI SNARE BET1-RELATED"/>
    <property type="match status" value="1"/>
</dbReference>
<dbReference type="FunFam" id="1.20.58.90:FF:000004">
    <property type="entry name" value="Syntaxin 10"/>
    <property type="match status" value="1"/>
</dbReference>
<keyword evidence="2" id="KW-0813">Transport</keyword>
<keyword evidence="6" id="KW-0333">Golgi apparatus</keyword>
<keyword evidence="5 10" id="KW-1133">Transmembrane helix</keyword>
<dbReference type="EMBL" id="KN880688">
    <property type="protein sequence ID" value="KIY63553.1"/>
    <property type="molecule type" value="Genomic_DNA"/>
</dbReference>